<feature type="transmembrane region" description="Helical" evidence="1">
    <location>
        <begin position="72"/>
        <end position="92"/>
    </location>
</feature>
<dbReference type="EMBL" id="CP019655">
    <property type="protein sequence ID" value="AVF27278.1"/>
    <property type="molecule type" value="Genomic_DNA"/>
</dbReference>
<dbReference type="InterPro" id="IPR025620">
    <property type="entry name" value="YlaH"/>
</dbReference>
<keyword evidence="1" id="KW-0812">Transmembrane</keyword>
<evidence type="ECO:0000313" key="3">
    <source>
        <dbReference type="Proteomes" id="UP000239833"/>
    </source>
</evidence>
<dbReference type="Pfam" id="PF14036">
    <property type="entry name" value="YlaH"/>
    <property type="match status" value="1"/>
</dbReference>
<evidence type="ECO:0008006" key="4">
    <source>
        <dbReference type="Google" id="ProtNLM"/>
    </source>
</evidence>
<dbReference type="Proteomes" id="UP000239833">
    <property type="component" value="Chromosome"/>
</dbReference>
<evidence type="ECO:0000256" key="1">
    <source>
        <dbReference type="SAM" id="Phobius"/>
    </source>
</evidence>
<feature type="transmembrane region" description="Helical" evidence="1">
    <location>
        <begin position="98"/>
        <end position="120"/>
    </location>
</feature>
<reference evidence="3" key="1">
    <citation type="submission" date="2017-02" db="EMBL/GenBank/DDBJ databases">
        <title>Delineation of Paenibacillus larvae strains originating from foulbrood outbreaks.</title>
        <authorList>
            <person name="Beims H."/>
            <person name="Bunk B."/>
            <person name="Sproeer C."/>
            <person name="Mohr K.I."/>
            <person name="Pradella S."/>
            <person name="Guenther G."/>
            <person name="Rohde M."/>
            <person name="von der Ohe W."/>
            <person name="Steinert M."/>
        </authorList>
    </citation>
    <scope>NUCLEOTIDE SEQUENCE [LARGE SCALE GENOMIC DNA]</scope>
    <source>
        <strain evidence="3">Eric_III</strain>
    </source>
</reference>
<feature type="transmembrane region" description="Helical" evidence="1">
    <location>
        <begin position="46"/>
        <end position="65"/>
    </location>
</feature>
<name>A0A2L1UGB8_9BACL</name>
<keyword evidence="1" id="KW-1133">Transmembrane helix</keyword>
<dbReference type="AlphaFoldDB" id="A0A2L1UGB8"/>
<organism evidence="2 3">
    <name type="scientific">Paenibacillus larvae subsp. larvae</name>
    <dbReference type="NCBI Taxonomy" id="147375"/>
    <lineage>
        <taxon>Bacteria</taxon>
        <taxon>Bacillati</taxon>
        <taxon>Bacillota</taxon>
        <taxon>Bacilli</taxon>
        <taxon>Bacillales</taxon>
        <taxon>Paenibacillaceae</taxon>
        <taxon>Paenibacillus</taxon>
    </lineage>
</organism>
<proteinExistence type="predicted"/>
<gene>
    <name evidence="2" type="ORF">ERICIII_03157</name>
</gene>
<dbReference type="STRING" id="147375.BXP28_08285"/>
<accession>A0A2L1UGB8</accession>
<sequence>MWMKDRSISLFFQPLNPHYVELDQIFGKRGLLIMPESMYDWFAEYPYLSFLLIYVMIAFVYNKVFRTRRLPLLKAMIVYVLLGVGTAILLFFQIIVKLPIIPCVALAIFLMFLVRVRYFVEERRKKQKDQMS</sequence>
<keyword evidence="1" id="KW-0472">Membrane</keyword>
<protein>
    <recommendedName>
        <fullName evidence="4">YlaH-like protein</fullName>
    </recommendedName>
</protein>
<evidence type="ECO:0000313" key="2">
    <source>
        <dbReference type="EMBL" id="AVF27278.1"/>
    </source>
</evidence>